<dbReference type="EMBL" id="FPLD01000108">
    <property type="protein sequence ID" value="SGZ13395.1"/>
    <property type="molecule type" value="Genomic_DNA"/>
</dbReference>
<dbReference type="GO" id="GO:0016853">
    <property type="term" value="F:isomerase activity"/>
    <property type="evidence" value="ECO:0007669"/>
    <property type="project" value="UniProtKB-KW"/>
</dbReference>
<dbReference type="AlphaFoldDB" id="A0A090K8M8"/>
<dbReference type="Proteomes" id="UP000183794">
    <property type="component" value="Unassembled WGS sequence"/>
</dbReference>
<evidence type="ECO:0000313" key="2">
    <source>
        <dbReference type="Proteomes" id="UP000183794"/>
    </source>
</evidence>
<name>A0A090K8M8_9GAMM</name>
<dbReference type="PATRIC" id="fig|80854.5.peg.2377"/>
<reference evidence="1 2" key="1">
    <citation type="submission" date="2016-11" db="EMBL/GenBank/DDBJ databases">
        <authorList>
            <person name="Jaros S."/>
            <person name="Januszkiewicz K."/>
            <person name="Wedrychowicz H."/>
        </authorList>
    </citation>
    <scope>NUCLEOTIDE SEQUENCE [LARGE SCALE GENOMIC DNA]</scope>
    <source>
        <strain evidence="1">NVI 5450</strain>
    </source>
</reference>
<dbReference type="HOGENOM" id="CLU_2880971_0_0_6"/>
<organism evidence="1 2">
    <name type="scientific">Moritella viscosa</name>
    <dbReference type="NCBI Taxonomy" id="80854"/>
    <lineage>
        <taxon>Bacteria</taxon>
        <taxon>Pseudomonadati</taxon>
        <taxon>Pseudomonadota</taxon>
        <taxon>Gammaproteobacteria</taxon>
        <taxon>Alteromonadales</taxon>
        <taxon>Moritellaceae</taxon>
        <taxon>Moritella</taxon>
    </lineage>
</organism>
<keyword evidence="1" id="KW-0413">Isomerase</keyword>
<sequence length="63" mass="7181">MTLSRNLKCPNCEKEISIDVYKIFPACIFHCPNEECNTELIFENADTKKTPSIRTKGSSFNPL</sequence>
<accession>A0A090K8M8</accession>
<proteinExistence type="predicted"/>
<gene>
    <name evidence="1" type="ORF">NVI5450_3928</name>
</gene>
<evidence type="ECO:0000313" key="1">
    <source>
        <dbReference type="EMBL" id="SGZ13395.1"/>
    </source>
</evidence>
<protein>
    <submittedName>
        <fullName evidence="1">DNA topoisomerase</fullName>
    </submittedName>
</protein>
<dbReference type="KEGG" id="mvs:MVIS_2224"/>